<feature type="region of interest" description="Disordered" evidence="1">
    <location>
        <begin position="76"/>
        <end position="103"/>
    </location>
</feature>
<dbReference type="EMBL" id="OZ023709">
    <property type="protein sequence ID" value="CAK9881145.1"/>
    <property type="molecule type" value="Genomic_DNA"/>
</dbReference>
<evidence type="ECO:0000313" key="4">
    <source>
        <dbReference type="Proteomes" id="UP001497522"/>
    </source>
</evidence>
<dbReference type="Proteomes" id="UP001497522">
    <property type="component" value="Unassembled WGS sequence"/>
</dbReference>
<evidence type="ECO:0000313" key="2">
    <source>
        <dbReference type="EMBL" id="CAK9855258.1"/>
    </source>
</evidence>
<dbReference type="EMBL" id="CAXHBF010000135">
    <property type="protein sequence ID" value="CAK9855258.1"/>
    <property type="molecule type" value="Genomic_DNA"/>
</dbReference>
<evidence type="ECO:0000256" key="1">
    <source>
        <dbReference type="SAM" id="MobiDB-lite"/>
    </source>
</evidence>
<sequence>MRTHVANTPENGARTVDYGRKRPTGRRTRRCRCRYAHVTAAARQSKRRSSGRGDGVSCSSPPRLMVLIFLGRGKSGRDDESILASCYDDDDDEEEADDMNKEA</sequence>
<feature type="compositionally biased region" description="Acidic residues" evidence="1">
    <location>
        <begin position="87"/>
        <end position="97"/>
    </location>
</feature>
<dbReference type="Proteomes" id="UP001497522">
    <property type="component" value="Chromosome 8"/>
</dbReference>
<reference evidence="2" key="1">
    <citation type="submission" date="2024-03" db="EMBL/GenBank/DDBJ databases">
        <authorList>
            <consortium name="ELIXIR-Norway"/>
            <consortium name="Elixir Norway"/>
        </authorList>
    </citation>
    <scope>NUCLEOTIDE SEQUENCE</scope>
</reference>
<name>A0ABP1A1P9_9BRYO</name>
<gene>
    <name evidence="3" type="ORF">CSSPJE1EN2_LOCUS22544</name>
    <name evidence="2" type="ORF">CSSPJE1EN2_LOCUS25190</name>
</gene>
<feature type="compositionally biased region" description="Polar residues" evidence="1">
    <location>
        <begin position="1"/>
        <end position="10"/>
    </location>
</feature>
<evidence type="ECO:0000313" key="3">
    <source>
        <dbReference type="EMBL" id="CAK9881145.1"/>
    </source>
</evidence>
<keyword evidence="4" id="KW-1185">Reference proteome</keyword>
<proteinExistence type="predicted"/>
<protein>
    <submittedName>
        <fullName evidence="2">Uncharacterized protein</fullName>
    </submittedName>
</protein>
<feature type="region of interest" description="Disordered" evidence="1">
    <location>
        <begin position="1"/>
        <end position="27"/>
    </location>
</feature>
<organism evidence="2 4">
    <name type="scientific">Sphagnum jensenii</name>
    <dbReference type="NCBI Taxonomy" id="128206"/>
    <lineage>
        <taxon>Eukaryota</taxon>
        <taxon>Viridiplantae</taxon>
        <taxon>Streptophyta</taxon>
        <taxon>Embryophyta</taxon>
        <taxon>Bryophyta</taxon>
        <taxon>Sphagnophytina</taxon>
        <taxon>Sphagnopsida</taxon>
        <taxon>Sphagnales</taxon>
        <taxon>Sphagnaceae</taxon>
        <taxon>Sphagnum</taxon>
    </lineage>
</organism>
<accession>A0ABP1A1P9</accession>